<evidence type="ECO:0000256" key="5">
    <source>
        <dbReference type="ARBA" id="ARBA00023002"/>
    </source>
</evidence>
<dbReference type="STRING" id="537006.PRABACTJOHN_03851"/>
<accession>B7BFM1</accession>
<name>B7BFM1_9BACT</name>
<protein>
    <recommendedName>
        <fullName evidence="6">FAD/NAD(P)-binding domain-containing protein</fullName>
    </recommendedName>
</protein>
<comment type="similarity">
    <text evidence="2">Belongs to the NADH dehydrogenase family.</text>
</comment>
<dbReference type="Pfam" id="PF07992">
    <property type="entry name" value="Pyr_redox_2"/>
    <property type="match status" value="1"/>
</dbReference>
<feature type="domain" description="FAD/NAD(P)-binding" evidence="6">
    <location>
        <begin position="12"/>
        <end position="93"/>
    </location>
</feature>
<organism evidence="7 8">
    <name type="scientific">Parabacteroides johnsonii DSM 18315</name>
    <dbReference type="NCBI Taxonomy" id="537006"/>
    <lineage>
        <taxon>Bacteria</taxon>
        <taxon>Pseudomonadati</taxon>
        <taxon>Bacteroidota</taxon>
        <taxon>Bacteroidia</taxon>
        <taxon>Bacteroidales</taxon>
        <taxon>Tannerellaceae</taxon>
        <taxon>Parabacteroides</taxon>
    </lineage>
</organism>
<dbReference type="PANTHER" id="PTHR42913:SF3">
    <property type="entry name" value="64 KDA MITOCHONDRIAL NADH DEHYDROGENASE (EUROFUNG)"/>
    <property type="match status" value="1"/>
</dbReference>
<sequence length="101" mass="11361">MGFNIADTGKKRVVIIGGGFGGLKLANRLKGSNFQIVLIDKNNYHQFPPLLYQVASSGLESSSISFPFRKIFQKRKNFFFRLAEVRAMYGKRTLCRPLSAS</sequence>
<dbReference type="InterPro" id="IPR051169">
    <property type="entry name" value="NADH-Q_oxidoreductase"/>
</dbReference>
<gene>
    <name evidence="7" type="ORF">PRABACTJOHN_03851</name>
</gene>
<keyword evidence="5" id="KW-0560">Oxidoreductase</keyword>
<reference evidence="7 8" key="1">
    <citation type="submission" date="2008-10" db="EMBL/GenBank/DDBJ databases">
        <title>Draft genome sequence of Parabacteroides johnsonii (DSM 18315).</title>
        <authorList>
            <person name="Sudarsanam P."/>
            <person name="Ley R."/>
            <person name="Guruge J."/>
            <person name="Turnbaugh P.J."/>
            <person name="Mahowald M."/>
            <person name="Liep D."/>
            <person name="Gordon J."/>
        </authorList>
    </citation>
    <scope>NUCLEOTIDE SEQUENCE [LARGE SCALE GENOMIC DNA]</scope>
    <source>
        <strain evidence="7 8">DSM 18315</strain>
    </source>
</reference>
<evidence type="ECO:0000313" key="7">
    <source>
        <dbReference type="EMBL" id="EEC94790.1"/>
    </source>
</evidence>
<dbReference type="HOGENOM" id="CLU_2288827_0_0_10"/>
<keyword evidence="3" id="KW-0285">Flavoprotein</keyword>
<dbReference type="InterPro" id="IPR023753">
    <property type="entry name" value="FAD/NAD-binding_dom"/>
</dbReference>
<dbReference type="InterPro" id="IPR036188">
    <property type="entry name" value="FAD/NAD-bd_sf"/>
</dbReference>
<dbReference type="AlphaFoldDB" id="B7BFM1"/>
<proteinExistence type="inferred from homology"/>
<dbReference type="GO" id="GO:0003955">
    <property type="term" value="F:NAD(P)H dehydrogenase (quinone) activity"/>
    <property type="evidence" value="ECO:0007669"/>
    <property type="project" value="TreeGrafter"/>
</dbReference>
<dbReference type="PANTHER" id="PTHR42913">
    <property type="entry name" value="APOPTOSIS-INDUCING FACTOR 1"/>
    <property type="match status" value="1"/>
</dbReference>
<dbReference type="EMBL" id="ABYH01000386">
    <property type="protein sequence ID" value="EEC94790.1"/>
    <property type="molecule type" value="Genomic_DNA"/>
</dbReference>
<evidence type="ECO:0000256" key="2">
    <source>
        <dbReference type="ARBA" id="ARBA00005272"/>
    </source>
</evidence>
<evidence type="ECO:0000256" key="3">
    <source>
        <dbReference type="ARBA" id="ARBA00022630"/>
    </source>
</evidence>
<comment type="cofactor">
    <cofactor evidence="1">
        <name>FAD</name>
        <dbReference type="ChEBI" id="CHEBI:57692"/>
    </cofactor>
</comment>
<reference evidence="7 8" key="2">
    <citation type="submission" date="2008-10" db="EMBL/GenBank/DDBJ databases">
        <authorList>
            <person name="Fulton L."/>
            <person name="Clifton S."/>
            <person name="Fulton B."/>
            <person name="Xu J."/>
            <person name="Minx P."/>
            <person name="Pepin K.H."/>
            <person name="Johnson M."/>
            <person name="Bhonagiri V."/>
            <person name="Nash W.E."/>
            <person name="Mardis E.R."/>
            <person name="Wilson R.K."/>
        </authorList>
    </citation>
    <scope>NUCLEOTIDE SEQUENCE [LARGE SCALE GENOMIC DNA]</scope>
    <source>
        <strain evidence="7 8">DSM 18315</strain>
    </source>
</reference>
<evidence type="ECO:0000313" key="8">
    <source>
        <dbReference type="Proteomes" id="UP000005510"/>
    </source>
</evidence>
<keyword evidence="4" id="KW-0274">FAD</keyword>
<dbReference type="GO" id="GO:0019646">
    <property type="term" value="P:aerobic electron transport chain"/>
    <property type="evidence" value="ECO:0007669"/>
    <property type="project" value="TreeGrafter"/>
</dbReference>
<dbReference type="SUPFAM" id="SSF51905">
    <property type="entry name" value="FAD/NAD(P)-binding domain"/>
    <property type="match status" value="1"/>
</dbReference>
<evidence type="ECO:0000256" key="4">
    <source>
        <dbReference type="ARBA" id="ARBA00022827"/>
    </source>
</evidence>
<evidence type="ECO:0000256" key="1">
    <source>
        <dbReference type="ARBA" id="ARBA00001974"/>
    </source>
</evidence>
<evidence type="ECO:0000259" key="6">
    <source>
        <dbReference type="Pfam" id="PF07992"/>
    </source>
</evidence>
<comment type="caution">
    <text evidence="7">The sequence shown here is derived from an EMBL/GenBank/DDBJ whole genome shotgun (WGS) entry which is preliminary data.</text>
</comment>
<dbReference type="Proteomes" id="UP000005510">
    <property type="component" value="Unassembled WGS sequence"/>
</dbReference>
<dbReference type="Gene3D" id="3.50.50.100">
    <property type="match status" value="1"/>
</dbReference>